<organism evidence="1 2">
    <name type="scientific">Ridgeia piscesae</name>
    <name type="common">Tubeworm</name>
    <dbReference type="NCBI Taxonomy" id="27915"/>
    <lineage>
        <taxon>Eukaryota</taxon>
        <taxon>Metazoa</taxon>
        <taxon>Spiralia</taxon>
        <taxon>Lophotrochozoa</taxon>
        <taxon>Annelida</taxon>
        <taxon>Polychaeta</taxon>
        <taxon>Sedentaria</taxon>
        <taxon>Canalipalpata</taxon>
        <taxon>Sabellida</taxon>
        <taxon>Siboglinidae</taxon>
        <taxon>Ridgeia</taxon>
    </lineage>
</organism>
<sequence length="61" mass="7385">MTQEATALARENNFWRRKISEAFKIRERRPAINRDLRYNLPTTFMELLSCDNQQQNHMTTK</sequence>
<evidence type="ECO:0000313" key="2">
    <source>
        <dbReference type="Proteomes" id="UP001209878"/>
    </source>
</evidence>
<name>A0AAD9NZZ2_RIDPI</name>
<comment type="caution">
    <text evidence="1">The sequence shown here is derived from an EMBL/GenBank/DDBJ whole genome shotgun (WGS) entry which is preliminary data.</text>
</comment>
<evidence type="ECO:0000313" key="1">
    <source>
        <dbReference type="EMBL" id="KAK2185618.1"/>
    </source>
</evidence>
<gene>
    <name evidence="1" type="ORF">NP493_229g00005</name>
</gene>
<reference evidence="1" key="1">
    <citation type="journal article" date="2023" name="Mol. Biol. Evol.">
        <title>Third-Generation Sequencing Reveals the Adaptive Role of the Epigenome in Three Deep-Sea Polychaetes.</title>
        <authorList>
            <person name="Perez M."/>
            <person name="Aroh O."/>
            <person name="Sun Y."/>
            <person name="Lan Y."/>
            <person name="Juniper S.K."/>
            <person name="Young C.R."/>
            <person name="Angers B."/>
            <person name="Qian P.Y."/>
        </authorList>
    </citation>
    <scope>NUCLEOTIDE SEQUENCE</scope>
    <source>
        <strain evidence="1">R07B-5</strain>
    </source>
</reference>
<dbReference type="AlphaFoldDB" id="A0AAD9NZZ2"/>
<keyword evidence="2" id="KW-1185">Reference proteome</keyword>
<proteinExistence type="predicted"/>
<accession>A0AAD9NZZ2</accession>
<protein>
    <submittedName>
        <fullName evidence="1">Uncharacterized protein</fullName>
    </submittedName>
</protein>
<dbReference type="EMBL" id="JAODUO010000228">
    <property type="protein sequence ID" value="KAK2185618.1"/>
    <property type="molecule type" value="Genomic_DNA"/>
</dbReference>
<dbReference type="Proteomes" id="UP001209878">
    <property type="component" value="Unassembled WGS sequence"/>
</dbReference>